<feature type="domain" description="EamA" evidence="7">
    <location>
        <begin position="183"/>
        <end position="317"/>
    </location>
</feature>
<feature type="transmembrane region" description="Helical" evidence="6">
    <location>
        <begin position="122"/>
        <end position="143"/>
    </location>
</feature>
<evidence type="ECO:0000256" key="5">
    <source>
        <dbReference type="ARBA" id="ARBA00023136"/>
    </source>
</evidence>
<feature type="transmembrane region" description="Helical" evidence="6">
    <location>
        <begin position="186"/>
        <end position="204"/>
    </location>
</feature>
<feature type="transmembrane region" description="Helical" evidence="6">
    <location>
        <begin position="251"/>
        <end position="272"/>
    </location>
</feature>
<evidence type="ECO:0000256" key="6">
    <source>
        <dbReference type="SAM" id="Phobius"/>
    </source>
</evidence>
<accession>A0ABW3FEM5</accession>
<evidence type="ECO:0000259" key="7">
    <source>
        <dbReference type="Pfam" id="PF00892"/>
    </source>
</evidence>
<dbReference type="Pfam" id="PF00892">
    <property type="entry name" value="EamA"/>
    <property type="match status" value="2"/>
</dbReference>
<dbReference type="InterPro" id="IPR050638">
    <property type="entry name" value="AA-Vitamin_Transporters"/>
</dbReference>
<feature type="transmembrane region" description="Helical" evidence="6">
    <location>
        <begin position="155"/>
        <end position="174"/>
    </location>
</feature>
<gene>
    <name evidence="8" type="ORF">ACFQ14_02565</name>
</gene>
<dbReference type="EMBL" id="JBHTJV010000002">
    <property type="protein sequence ID" value="MFD0915281.1"/>
    <property type="molecule type" value="Genomic_DNA"/>
</dbReference>
<comment type="subcellular location">
    <subcellularLocation>
        <location evidence="1">Cell membrane</location>
        <topology evidence="1">Multi-pass membrane protein</topology>
    </subcellularLocation>
</comment>
<dbReference type="RefSeq" id="WP_377211131.1">
    <property type="nucleotide sequence ID" value="NZ_JBHTJV010000002.1"/>
</dbReference>
<dbReference type="Proteomes" id="UP001597101">
    <property type="component" value="Unassembled WGS sequence"/>
</dbReference>
<name>A0ABW3FEM5_9HYPH</name>
<dbReference type="PANTHER" id="PTHR32322:SF18">
    <property type="entry name" value="S-ADENOSYLMETHIONINE_S-ADENOSYLHOMOCYSTEINE TRANSPORTER"/>
    <property type="match status" value="1"/>
</dbReference>
<feature type="transmembrane region" description="Helical" evidence="6">
    <location>
        <begin position="301"/>
        <end position="318"/>
    </location>
</feature>
<proteinExistence type="predicted"/>
<evidence type="ECO:0000256" key="4">
    <source>
        <dbReference type="ARBA" id="ARBA00022989"/>
    </source>
</evidence>
<keyword evidence="2" id="KW-1003">Cell membrane</keyword>
<dbReference type="SUPFAM" id="SSF103481">
    <property type="entry name" value="Multidrug resistance efflux transporter EmrE"/>
    <property type="match status" value="2"/>
</dbReference>
<feature type="transmembrane region" description="Helical" evidence="6">
    <location>
        <begin position="95"/>
        <end position="116"/>
    </location>
</feature>
<evidence type="ECO:0000256" key="1">
    <source>
        <dbReference type="ARBA" id="ARBA00004651"/>
    </source>
</evidence>
<keyword evidence="5 6" id="KW-0472">Membrane</keyword>
<feature type="transmembrane region" description="Helical" evidence="6">
    <location>
        <begin position="213"/>
        <end position="231"/>
    </location>
</feature>
<protein>
    <submittedName>
        <fullName evidence="8">DMT family transporter</fullName>
    </submittedName>
</protein>
<feature type="domain" description="EamA" evidence="7">
    <location>
        <begin position="34"/>
        <end position="166"/>
    </location>
</feature>
<keyword evidence="3 6" id="KW-0812">Transmembrane</keyword>
<dbReference type="PANTHER" id="PTHR32322">
    <property type="entry name" value="INNER MEMBRANE TRANSPORTER"/>
    <property type="match status" value="1"/>
</dbReference>
<sequence length="323" mass="34913">MQSSACPFPRRTLTLTPAQTLSIPFMPAIFKNPYLLLTITALFWGGNAIAGKFAIDHVSPMVLTFGRWAIALTIIGIIGRAHIANDWQKLKQRWFYLLMMGGFGYTAFNFALYSALHYTSAINITIEQTAMPFFIFVISFLVYRTSIQSLQIIGYALTVIGVIVTATNGTPLALLEGTSGLNRGDLIMLGGGIFYAAYSVGLRAKPDIHWQSFLASLIAGGVVFASFGLFYEMARGELLFPTTFQGAAVVAYAGIFPSLVSQGFFLAGVAAIGANRAGIFINLVPVFAAILSVMMLGEQLYPYHALAFCLVVGGVLIAQRGTR</sequence>
<evidence type="ECO:0000256" key="3">
    <source>
        <dbReference type="ARBA" id="ARBA00022692"/>
    </source>
</evidence>
<feature type="transmembrane region" description="Helical" evidence="6">
    <location>
        <begin position="279"/>
        <end position="295"/>
    </location>
</feature>
<evidence type="ECO:0000313" key="9">
    <source>
        <dbReference type="Proteomes" id="UP001597101"/>
    </source>
</evidence>
<feature type="transmembrane region" description="Helical" evidence="6">
    <location>
        <begin position="61"/>
        <end position="83"/>
    </location>
</feature>
<reference evidence="9" key="1">
    <citation type="journal article" date="2019" name="Int. J. Syst. Evol. Microbiol.">
        <title>The Global Catalogue of Microorganisms (GCM) 10K type strain sequencing project: providing services to taxonomists for standard genome sequencing and annotation.</title>
        <authorList>
            <consortium name="The Broad Institute Genomics Platform"/>
            <consortium name="The Broad Institute Genome Sequencing Center for Infectious Disease"/>
            <person name="Wu L."/>
            <person name="Ma J."/>
        </authorList>
    </citation>
    <scope>NUCLEOTIDE SEQUENCE [LARGE SCALE GENOMIC DNA]</scope>
    <source>
        <strain evidence="9">CCUG 60023</strain>
    </source>
</reference>
<dbReference type="InterPro" id="IPR000620">
    <property type="entry name" value="EamA_dom"/>
</dbReference>
<keyword evidence="9" id="KW-1185">Reference proteome</keyword>
<organism evidence="8 9">
    <name type="scientific">Pseudahrensia aquimaris</name>
    <dbReference type="NCBI Taxonomy" id="744461"/>
    <lineage>
        <taxon>Bacteria</taxon>
        <taxon>Pseudomonadati</taxon>
        <taxon>Pseudomonadota</taxon>
        <taxon>Alphaproteobacteria</taxon>
        <taxon>Hyphomicrobiales</taxon>
        <taxon>Ahrensiaceae</taxon>
        <taxon>Pseudahrensia</taxon>
    </lineage>
</organism>
<comment type="caution">
    <text evidence="8">The sequence shown here is derived from an EMBL/GenBank/DDBJ whole genome shotgun (WGS) entry which is preliminary data.</text>
</comment>
<keyword evidence="4 6" id="KW-1133">Transmembrane helix</keyword>
<evidence type="ECO:0000313" key="8">
    <source>
        <dbReference type="EMBL" id="MFD0915281.1"/>
    </source>
</evidence>
<evidence type="ECO:0000256" key="2">
    <source>
        <dbReference type="ARBA" id="ARBA00022475"/>
    </source>
</evidence>
<dbReference type="InterPro" id="IPR037185">
    <property type="entry name" value="EmrE-like"/>
</dbReference>